<evidence type="ECO:0000313" key="1">
    <source>
        <dbReference type="EMBL" id="KAJ7782316.1"/>
    </source>
</evidence>
<proteinExistence type="predicted"/>
<accession>A0AAD7KD45</accession>
<organism evidence="1 2">
    <name type="scientific">Mycena maculata</name>
    <dbReference type="NCBI Taxonomy" id="230809"/>
    <lineage>
        <taxon>Eukaryota</taxon>
        <taxon>Fungi</taxon>
        <taxon>Dikarya</taxon>
        <taxon>Basidiomycota</taxon>
        <taxon>Agaricomycotina</taxon>
        <taxon>Agaricomycetes</taxon>
        <taxon>Agaricomycetidae</taxon>
        <taxon>Agaricales</taxon>
        <taxon>Marasmiineae</taxon>
        <taxon>Mycenaceae</taxon>
        <taxon>Mycena</taxon>
    </lineage>
</organism>
<protein>
    <submittedName>
        <fullName evidence="1">Uncharacterized protein</fullName>
    </submittedName>
</protein>
<evidence type="ECO:0000313" key="2">
    <source>
        <dbReference type="Proteomes" id="UP001215280"/>
    </source>
</evidence>
<name>A0AAD7KD45_9AGAR</name>
<dbReference type="EMBL" id="JARJLG010000003">
    <property type="protein sequence ID" value="KAJ7782316.1"/>
    <property type="molecule type" value="Genomic_DNA"/>
</dbReference>
<dbReference type="AlphaFoldDB" id="A0AAD7KD45"/>
<sequence>MLLFMPASLSCVRQRQNCVTVVSQRTRAPSSRWRVLTWGSTWLNWMSRCVQLVVSSLVRYCDLASLLMATDTTLFKTSYCNTLSSAVRLRRRRARAWSIATGYCLTHRTSERTSTYGVRGAPPRHRVTVGGGDDQGRDQWCELDTGVWHAGEGAFIELDDGVTNAHTGTGAYTELRGRWCTALPYDAIWLELPKGDKRDWEGRRSAASRMGRFQV</sequence>
<gene>
    <name evidence="1" type="ORF">DFH07DRAFT_790132</name>
</gene>
<dbReference type="Proteomes" id="UP001215280">
    <property type="component" value="Unassembled WGS sequence"/>
</dbReference>
<keyword evidence="2" id="KW-1185">Reference proteome</keyword>
<reference evidence="1" key="1">
    <citation type="submission" date="2023-03" db="EMBL/GenBank/DDBJ databases">
        <title>Massive genome expansion in bonnet fungi (Mycena s.s.) driven by repeated elements and novel gene families across ecological guilds.</title>
        <authorList>
            <consortium name="Lawrence Berkeley National Laboratory"/>
            <person name="Harder C.B."/>
            <person name="Miyauchi S."/>
            <person name="Viragh M."/>
            <person name="Kuo A."/>
            <person name="Thoen E."/>
            <person name="Andreopoulos B."/>
            <person name="Lu D."/>
            <person name="Skrede I."/>
            <person name="Drula E."/>
            <person name="Henrissat B."/>
            <person name="Morin E."/>
            <person name="Kohler A."/>
            <person name="Barry K."/>
            <person name="LaButti K."/>
            <person name="Morin E."/>
            <person name="Salamov A."/>
            <person name="Lipzen A."/>
            <person name="Mereny Z."/>
            <person name="Hegedus B."/>
            <person name="Baldrian P."/>
            <person name="Stursova M."/>
            <person name="Weitz H."/>
            <person name="Taylor A."/>
            <person name="Grigoriev I.V."/>
            <person name="Nagy L.G."/>
            <person name="Martin F."/>
            <person name="Kauserud H."/>
        </authorList>
    </citation>
    <scope>NUCLEOTIDE SEQUENCE</scope>
    <source>
        <strain evidence="1">CBHHK188m</strain>
    </source>
</reference>
<comment type="caution">
    <text evidence="1">The sequence shown here is derived from an EMBL/GenBank/DDBJ whole genome shotgun (WGS) entry which is preliminary data.</text>
</comment>